<keyword evidence="1" id="KW-0808">Transferase</keyword>
<sequence>MLAKWCRPFPGLPQQVAEARCFVAALMEAEGPRMVENAVLIVSELASNAVRHSRSGRKGGWFLVIVVLDDDRVRIEVIDEGGYDRPQLLAANVWEEEGGRGLLLMATCAKDWGVKERMHGRSVWAELARAGA</sequence>
<keyword evidence="3" id="KW-0547">Nucleotide-binding</keyword>
<dbReference type="GO" id="GO:0004674">
    <property type="term" value="F:protein serine/threonine kinase activity"/>
    <property type="evidence" value="ECO:0007669"/>
    <property type="project" value="UniProtKB-KW"/>
</dbReference>
<dbReference type="EMBL" id="CP109546">
    <property type="protein sequence ID" value="WTZ10815.1"/>
    <property type="molecule type" value="Genomic_DNA"/>
</dbReference>
<evidence type="ECO:0000256" key="1">
    <source>
        <dbReference type="ARBA" id="ARBA00022527"/>
    </source>
</evidence>
<organism evidence="3">
    <name type="scientific">Streptomyces sp. NBC_01393</name>
    <dbReference type="NCBI Taxonomy" id="2903851"/>
    <lineage>
        <taxon>Bacteria</taxon>
        <taxon>Bacillati</taxon>
        <taxon>Actinomycetota</taxon>
        <taxon>Actinomycetes</taxon>
        <taxon>Kitasatosporales</taxon>
        <taxon>Streptomycetaceae</taxon>
        <taxon>Streptomyces</taxon>
    </lineage>
</organism>
<gene>
    <name evidence="3" type="ORF">OG699_24250</name>
</gene>
<keyword evidence="3" id="KW-0067">ATP-binding</keyword>
<dbReference type="PANTHER" id="PTHR35526">
    <property type="entry name" value="ANTI-SIGMA-F FACTOR RSBW-RELATED"/>
    <property type="match status" value="1"/>
</dbReference>
<reference evidence="3" key="1">
    <citation type="submission" date="2022-10" db="EMBL/GenBank/DDBJ databases">
        <title>The complete genomes of actinobacterial strains from the NBC collection.</title>
        <authorList>
            <person name="Joergensen T.S."/>
            <person name="Alvarez Arevalo M."/>
            <person name="Sterndorff E.B."/>
            <person name="Faurdal D."/>
            <person name="Vuksanovic O."/>
            <person name="Mourched A.-S."/>
            <person name="Charusanti P."/>
            <person name="Shaw S."/>
            <person name="Blin K."/>
            <person name="Weber T."/>
        </authorList>
    </citation>
    <scope>NUCLEOTIDE SEQUENCE</scope>
    <source>
        <strain evidence="3">NBC_01393</strain>
    </source>
</reference>
<keyword evidence="1" id="KW-0723">Serine/threonine-protein kinase</keyword>
<dbReference type="AlphaFoldDB" id="A0AAU3I2P9"/>
<protein>
    <submittedName>
        <fullName evidence="3">ATP-binding protein</fullName>
    </submittedName>
</protein>
<dbReference type="SUPFAM" id="SSF55874">
    <property type="entry name" value="ATPase domain of HSP90 chaperone/DNA topoisomerase II/histidine kinase"/>
    <property type="match status" value="1"/>
</dbReference>
<dbReference type="InterPro" id="IPR036890">
    <property type="entry name" value="HATPase_C_sf"/>
</dbReference>
<dbReference type="InterPro" id="IPR050267">
    <property type="entry name" value="Anti-sigma-factor_SerPK"/>
</dbReference>
<dbReference type="PANTHER" id="PTHR35526:SF3">
    <property type="entry name" value="ANTI-SIGMA-F FACTOR RSBW"/>
    <property type="match status" value="1"/>
</dbReference>
<dbReference type="InterPro" id="IPR003594">
    <property type="entry name" value="HATPase_dom"/>
</dbReference>
<evidence type="ECO:0000313" key="3">
    <source>
        <dbReference type="EMBL" id="WTZ10815.1"/>
    </source>
</evidence>
<dbReference type="CDD" id="cd16936">
    <property type="entry name" value="HATPase_RsbW-like"/>
    <property type="match status" value="1"/>
</dbReference>
<keyword evidence="1" id="KW-0418">Kinase</keyword>
<dbReference type="Pfam" id="PF13581">
    <property type="entry name" value="HATPase_c_2"/>
    <property type="match status" value="1"/>
</dbReference>
<name>A0AAU3I2P9_9ACTN</name>
<evidence type="ECO:0000259" key="2">
    <source>
        <dbReference type="Pfam" id="PF13581"/>
    </source>
</evidence>
<dbReference type="GO" id="GO:0005524">
    <property type="term" value="F:ATP binding"/>
    <property type="evidence" value="ECO:0007669"/>
    <property type="project" value="UniProtKB-KW"/>
</dbReference>
<dbReference type="Gene3D" id="3.30.565.10">
    <property type="entry name" value="Histidine kinase-like ATPase, C-terminal domain"/>
    <property type="match status" value="1"/>
</dbReference>
<accession>A0AAU3I2P9</accession>
<proteinExistence type="predicted"/>
<feature type="domain" description="Histidine kinase/HSP90-like ATPase" evidence="2">
    <location>
        <begin position="9"/>
        <end position="124"/>
    </location>
</feature>